<reference evidence="1" key="1">
    <citation type="submission" date="2009-04" db="EMBL/GenBank/DDBJ databases">
        <authorList>
            <person name="Weinstock G."/>
            <person name="Sodergren E."/>
            <person name="Clifton S."/>
            <person name="Fulton L."/>
            <person name="Fulton B."/>
            <person name="Courtney L."/>
            <person name="Fronick C."/>
            <person name="Harrison M."/>
            <person name="Strong C."/>
            <person name="Farmer C."/>
            <person name="Delahaunty K."/>
            <person name="Markovic C."/>
            <person name="Hall O."/>
            <person name="Minx P."/>
            <person name="Tomlinson C."/>
            <person name="Mitreva M."/>
            <person name="Nelson J."/>
            <person name="Hou S."/>
            <person name="Wollam A."/>
            <person name="Pepin K.H."/>
            <person name="Johnson M."/>
            <person name="Bhonagiri V."/>
            <person name="Nash W.E."/>
            <person name="Warren W."/>
            <person name="Chinwalla A."/>
            <person name="Mardis E.R."/>
            <person name="Wilson R.K."/>
        </authorList>
    </citation>
    <scope>NUCLEOTIDE SEQUENCE [LARGE SCALE GENOMIC DNA]</scope>
    <source>
        <strain evidence="1">ATCC 51147</strain>
    </source>
</reference>
<protein>
    <submittedName>
        <fullName evidence="1">Uncharacterized protein</fullName>
    </submittedName>
</protein>
<dbReference type="EMBL" id="ACJW02000003">
    <property type="protein sequence ID" value="EEP67225.1"/>
    <property type="molecule type" value="Genomic_DNA"/>
</dbReference>
<dbReference type="HOGENOM" id="CLU_3044293_0_0_4"/>
<accession>C4GKG6</accession>
<organism evidence="1 2">
    <name type="scientific">Kingella oralis ATCC 51147</name>
    <dbReference type="NCBI Taxonomy" id="629741"/>
    <lineage>
        <taxon>Bacteria</taxon>
        <taxon>Pseudomonadati</taxon>
        <taxon>Pseudomonadota</taxon>
        <taxon>Betaproteobacteria</taxon>
        <taxon>Neisseriales</taxon>
        <taxon>Neisseriaceae</taxon>
        <taxon>Kingella</taxon>
    </lineage>
</organism>
<comment type="caution">
    <text evidence="1">The sequence shown here is derived from an EMBL/GenBank/DDBJ whole genome shotgun (WGS) entry which is preliminary data.</text>
</comment>
<evidence type="ECO:0000313" key="1">
    <source>
        <dbReference type="EMBL" id="EEP67225.1"/>
    </source>
</evidence>
<evidence type="ECO:0000313" key="2">
    <source>
        <dbReference type="Proteomes" id="UP000003009"/>
    </source>
</evidence>
<dbReference type="STRING" id="629741.GCWU000324_01469"/>
<dbReference type="Proteomes" id="UP000003009">
    <property type="component" value="Unassembled WGS sequence"/>
</dbReference>
<keyword evidence="2" id="KW-1185">Reference proteome</keyword>
<sequence>MAGFLYPRQTNPAAQHGCSRKTILQQLKKSRACRTICYAALNPRQPETRMLKQS</sequence>
<proteinExistence type="predicted"/>
<dbReference type="AlphaFoldDB" id="C4GKG6"/>
<name>C4GKG6_9NEIS</name>
<gene>
    <name evidence="1" type="ORF">GCWU000324_01469</name>
</gene>